<organism evidence="4 5">
    <name type="scientific">Streptacidiphilus fuscans</name>
    <dbReference type="NCBI Taxonomy" id="2789292"/>
    <lineage>
        <taxon>Bacteria</taxon>
        <taxon>Bacillati</taxon>
        <taxon>Actinomycetota</taxon>
        <taxon>Actinomycetes</taxon>
        <taxon>Kitasatosporales</taxon>
        <taxon>Streptomycetaceae</taxon>
        <taxon>Streptacidiphilus</taxon>
    </lineage>
</organism>
<dbReference type="Pfam" id="PF00561">
    <property type="entry name" value="Abhydrolase_1"/>
    <property type="match status" value="1"/>
</dbReference>
<evidence type="ECO:0000259" key="3">
    <source>
        <dbReference type="Pfam" id="PF00561"/>
    </source>
</evidence>
<dbReference type="AlphaFoldDB" id="A0A931B928"/>
<dbReference type="GO" id="GO:0016787">
    <property type="term" value="F:hydrolase activity"/>
    <property type="evidence" value="ECO:0007669"/>
    <property type="project" value="UniProtKB-KW"/>
</dbReference>
<dbReference type="InterPro" id="IPR050266">
    <property type="entry name" value="AB_hydrolase_sf"/>
</dbReference>
<feature type="domain" description="AB hydrolase-1" evidence="3">
    <location>
        <begin position="50"/>
        <end position="156"/>
    </location>
</feature>
<evidence type="ECO:0000256" key="2">
    <source>
        <dbReference type="SAM" id="MobiDB-lite"/>
    </source>
</evidence>
<evidence type="ECO:0000256" key="1">
    <source>
        <dbReference type="ARBA" id="ARBA00022801"/>
    </source>
</evidence>
<comment type="caution">
    <text evidence="4">The sequence shown here is derived from an EMBL/GenBank/DDBJ whole genome shotgun (WGS) entry which is preliminary data.</text>
</comment>
<feature type="compositionally biased region" description="Low complexity" evidence="2">
    <location>
        <begin position="1"/>
        <end position="27"/>
    </location>
</feature>
<keyword evidence="5" id="KW-1185">Reference proteome</keyword>
<dbReference type="PANTHER" id="PTHR43798:SF31">
    <property type="entry name" value="AB HYDROLASE SUPERFAMILY PROTEIN YCLE"/>
    <property type="match status" value="1"/>
</dbReference>
<protein>
    <submittedName>
        <fullName evidence="4">Alpha/beta fold hydrolase</fullName>
    </submittedName>
</protein>
<dbReference type="GO" id="GO:0016020">
    <property type="term" value="C:membrane"/>
    <property type="evidence" value="ECO:0007669"/>
    <property type="project" value="TreeGrafter"/>
</dbReference>
<dbReference type="EMBL" id="JADPRT010000016">
    <property type="protein sequence ID" value="MBF9072356.1"/>
    <property type="molecule type" value="Genomic_DNA"/>
</dbReference>
<evidence type="ECO:0000313" key="4">
    <source>
        <dbReference type="EMBL" id="MBF9072356.1"/>
    </source>
</evidence>
<proteinExistence type="predicted"/>
<name>A0A931B928_9ACTN</name>
<accession>A0A931B928</accession>
<dbReference type="Gene3D" id="3.40.50.1820">
    <property type="entry name" value="alpha/beta hydrolase"/>
    <property type="match status" value="1"/>
</dbReference>
<reference evidence="4" key="1">
    <citation type="submission" date="2020-11" db="EMBL/GenBank/DDBJ databases">
        <title>Isolation and identification of active actinomycetes.</title>
        <authorList>
            <person name="Yu B."/>
        </authorList>
    </citation>
    <scope>NUCLEOTIDE SEQUENCE</scope>
    <source>
        <strain evidence="4">NEAU-YB345</strain>
    </source>
</reference>
<feature type="region of interest" description="Disordered" evidence="2">
    <location>
        <begin position="1"/>
        <end position="29"/>
    </location>
</feature>
<gene>
    <name evidence="4" type="ORF">I2501_30460</name>
</gene>
<dbReference type="InterPro" id="IPR000073">
    <property type="entry name" value="AB_hydrolase_1"/>
</dbReference>
<keyword evidence="1 4" id="KW-0378">Hydrolase</keyword>
<evidence type="ECO:0000313" key="5">
    <source>
        <dbReference type="Proteomes" id="UP000657385"/>
    </source>
</evidence>
<dbReference type="PANTHER" id="PTHR43798">
    <property type="entry name" value="MONOACYLGLYCEROL LIPASE"/>
    <property type="match status" value="1"/>
</dbReference>
<dbReference type="SUPFAM" id="SSF53474">
    <property type="entry name" value="alpha/beta-Hydrolases"/>
    <property type="match status" value="1"/>
</dbReference>
<dbReference type="InterPro" id="IPR029058">
    <property type="entry name" value="AB_hydrolase_fold"/>
</dbReference>
<dbReference type="RefSeq" id="WP_196197528.1">
    <property type="nucleotide sequence ID" value="NZ_JADPRT010000016.1"/>
</dbReference>
<sequence length="292" mass="31558">MTKNRTTSSASTTSTTPTTPTTSATAPWTGMVPVDDTALAVTDTGGAGIPVVYLNGQFATQGYWRHVIADLGDTGWRHITFDERARGRKSKTSADYSFEAAVRDVDAVLAARGVERAVVVGWSYGAFVAAHWAHRNPDRALGAVLVDGAFPYDWLDDAMEERIRKLFRRIGWFAPLVRPTGLTPRMSAAQQAESNIELGRISRERELAPVLDAITVPTRYVVASGSSFGSRGDEQERIRASLDAVTTRNPNIAIGAKVASNHGAILKKDFHAIAQSVRDVAADVAPDHGRRS</sequence>
<dbReference type="Proteomes" id="UP000657385">
    <property type="component" value="Unassembled WGS sequence"/>
</dbReference>